<feature type="region of interest" description="Disordered" evidence="1">
    <location>
        <begin position="615"/>
        <end position="635"/>
    </location>
</feature>
<proteinExistence type="predicted"/>
<name>A0AB37URH0_9CYAN</name>
<evidence type="ECO:0000256" key="1">
    <source>
        <dbReference type="SAM" id="MobiDB-lite"/>
    </source>
</evidence>
<protein>
    <submittedName>
        <fullName evidence="2">Uncharacterized protein</fullName>
    </submittedName>
</protein>
<dbReference type="Proteomes" id="UP000282574">
    <property type="component" value="Unassembled WGS sequence"/>
</dbReference>
<sequence length="635" mass="69377">MRYSKISRLLLYFIIWTASFLLIFACIETEFAYSQNIQVDTSTKLPTITYTDGQKQVETPDWSKVSFSSFPTIEQSGWIDLPQDLVNALKYDPSRVWQAGTSVDALVQLGDLKDRFHLEAFSLKDISDLTGLALKNVKLNDFGIAELQTPLSLVRAVPQLANLSIDSVAPLKDLLKLSKGLGNGTISQVLQQNPVFGSLSLGKLDLSQYNLQSIPGLSQAFIGKFAGWQQSFISDIPGLNLVPFGQFPVPFLSDSISFGRTDVTFSDAEFGDSTSPPDLYISGSIDRKGKTVPVPCDPGKPCSYIEITDPFSNDGSLHGKRWVSGLSQKVKGGFGLLAKINGGWEPTGIKVYPGVPFKVVLMGVDETKGTAKFALYFNFCANFPFIGKSCASYFIGPIPWFSTREKGLIVVASTSQPNVKIPAKYQARINKTRQQYEPQRTTNTSEVISSTSLCGQGPGGIDFPALADATSSIEGNYNSVGQWGCDGAGNCGRGLGRYQLMTYRSDVRSAITSQPGGSDFYTRLQAGYNPSTAELNRYFSPQAQDRLFVTAQTQNINRLLRRGKSGDELVACLGQMWYSGTCSNSSGRDYTGGPTIREYGQRLVRSYHQALAKSNKNCATSATKDNTSQYRSQQG</sequence>
<evidence type="ECO:0000313" key="3">
    <source>
        <dbReference type="Proteomes" id="UP000282574"/>
    </source>
</evidence>
<dbReference type="RefSeq" id="WP_106165802.1">
    <property type="nucleotide sequence ID" value="NZ_JAVKZF010000005.1"/>
</dbReference>
<dbReference type="EMBL" id="RSCK01000003">
    <property type="protein sequence ID" value="RUT14064.1"/>
    <property type="molecule type" value="Genomic_DNA"/>
</dbReference>
<comment type="caution">
    <text evidence="2">The sequence shown here is derived from an EMBL/GenBank/DDBJ whole genome shotgun (WGS) entry which is preliminary data.</text>
</comment>
<accession>A0AB37URH0</accession>
<organism evidence="2 3">
    <name type="scientific">Chroococcidiopsis cubana SAG 39.79</name>
    <dbReference type="NCBI Taxonomy" id="388085"/>
    <lineage>
        <taxon>Bacteria</taxon>
        <taxon>Bacillati</taxon>
        <taxon>Cyanobacteriota</taxon>
        <taxon>Cyanophyceae</taxon>
        <taxon>Chroococcidiopsidales</taxon>
        <taxon>Chroococcidiopsidaceae</taxon>
        <taxon>Chroococcidiopsis</taxon>
    </lineage>
</organism>
<dbReference type="PROSITE" id="PS51257">
    <property type="entry name" value="PROKAR_LIPOPROTEIN"/>
    <property type="match status" value="1"/>
</dbReference>
<evidence type="ECO:0000313" key="2">
    <source>
        <dbReference type="EMBL" id="RUT14064.1"/>
    </source>
</evidence>
<reference evidence="2 3" key="1">
    <citation type="journal article" date="2019" name="Genome Biol. Evol.">
        <title>Day and night: Metabolic profiles and evolutionary relationships of six axenic non-marine cyanobacteria.</title>
        <authorList>
            <person name="Will S.E."/>
            <person name="Henke P."/>
            <person name="Boedeker C."/>
            <person name="Huang S."/>
            <person name="Brinkmann H."/>
            <person name="Rohde M."/>
            <person name="Jarek M."/>
            <person name="Friedl T."/>
            <person name="Seufert S."/>
            <person name="Schumacher M."/>
            <person name="Overmann J."/>
            <person name="Neumann-Schaal M."/>
            <person name="Petersen J."/>
        </authorList>
    </citation>
    <scope>NUCLEOTIDE SEQUENCE [LARGE SCALE GENOMIC DNA]</scope>
    <source>
        <strain evidence="2 3">SAG 39.79</strain>
    </source>
</reference>
<keyword evidence="3" id="KW-1185">Reference proteome</keyword>
<dbReference type="AlphaFoldDB" id="A0AB37URH0"/>
<gene>
    <name evidence="2" type="ORF">DSM107010_05470</name>
</gene>